<accession>A0A1H8MJY9</accession>
<evidence type="ECO:0000313" key="2">
    <source>
        <dbReference type="Proteomes" id="UP000199493"/>
    </source>
</evidence>
<protein>
    <submittedName>
        <fullName evidence="1">Uncharacterized protein</fullName>
    </submittedName>
</protein>
<dbReference type="EMBL" id="FODB01000051">
    <property type="protein sequence ID" value="SEO17603.1"/>
    <property type="molecule type" value="Genomic_DNA"/>
</dbReference>
<name>A0A1H8MJY9_9GAMM</name>
<organism evidence="1 2">
    <name type="scientific">Vreelandella aquamarina</name>
    <dbReference type="NCBI Taxonomy" id="77097"/>
    <lineage>
        <taxon>Bacteria</taxon>
        <taxon>Pseudomonadati</taxon>
        <taxon>Pseudomonadota</taxon>
        <taxon>Gammaproteobacteria</taxon>
        <taxon>Oceanospirillales</taxon>
        <taxon>Halomonadaceae</taxon>
        <taxon>Vreelandella</taxon>
    </lineage>
</organism>
<evidence type="ECO:0000313" key="1">
    <source>
        <dbReference type="EMBL" id="SEO17603.1"/>
    </source>
</evidence>
<dbReference type="STRING" id="77097.SAMN04490369_10518"/>
<proteinExistence type="predicted"/>
<sequence>MAFHMNDGSYYLLRQRLVQKSPVTSGCTLFAQSLPNRCVAIGDASMIRALFWNFCSQPTDNTRP</sequence>
<dbReference type="Proteomes" id="UP000199493">
    <property type="component" value="Unassembled WGS sequence"/>
</dbReference>
<reference evidence="1 2" key="1">
    <citation type="submission" date="2016-10" db="EMBL/GenBank/DDBJ databases">
        <authorList>
            <person name="de Groot N.N."/>
        </authorList>
    </citation>
    <scope>NUCLEOTIDE SEQUENCE [LARGE SCALE GENOMIC DNA]</scope>
    <source>
        <strain evidence="1 2">558</strain>
    </source>
</reference>
<dbReference type="AlphaFoldDB" id="A0A1H8MJY9"/>
<gene>
    <name evidence="1" type="ORF">SAMN04490369_10518</name>
</gene>